<dbReference type="SUPFAM" id="SSF75304">
    <property type="entry name" value="Amidase signature (AS) enzymes"/>
    <property type="match status" value="1"/>
</dbReference>
<gene>
    <name evidence="4" type="ORF">Q9L58_004685</name>
</gene>
<dbReference type="EMBL" id="JBBBZM010000052">
    <property type="protein sequence ID" value="KAL0636338.1"/>
    <property type="molecule type" value="Genomic_DNA"/>
</dbReference>
<dbReference type="Pfam" id="PF00857">
    <property type="entry name" value="Isochorismatase"/>
    <property type="match status" value="1"/>
</dbReference>
<evidence type="ECO:0008006" key="6">
    <source>
        <dbReference type="Google" id="ProtNLM"/>
    </source>
</evidence>
<name>A0ABR3GKE3_9PEZI</name>
<evidence type="ECO:0000313" key="5">
    <source>
        <dbReference type="Proteomes" id="UP001447188"/>
    </source>
</evidence>
<keyword evidence="5" id="KW-1185">Reference proteome</keyword>
<dbReference type="PANTHER" id="PTHR11895:SF169">
    <property type="entry name" value="GLUTAMYL-TRNA(GLN) AMIDOTRANSFERASE"/>
    <property type="match status" value="1"/>
</dbReference>
<reference evidence="4 5" key="1">
    <citation type="submission" date="2024-02" db="EMBL/GenBank/DDBJ databases">
        <title>Discinaceae phylogenomics.</title>
        <authorList>
            <person name="Dirks A.C."/>
            <person name="James T.Y."/>
        </authorList>
    </citation>
    <scope>NUCLEOTIDE SEQUENCE [LARGE SCALE GENOMIC DNA]</scope>
    <source>
        <strain evidence="4 5">ACD0624</strain>
    </source>
</reference>
<dbReference type="PANTHER" id="PTHR11895">
    <property type="entry name" value="TRANSAMIDASE"/>
    <property type="match status" value="1"/>
</dbReference>
<evidence type="ECO:0000259" key="3">
    <source>
        <dbReference type="Pfam" id="PF01425"/>
    </source>
</evidence>
<dbReference type="CDD" id="cd00431">
    <property type="entry name" value="cysteine_hydrolases"/>
    <property type="match status" value="1"/>
</dbReference>
<dbReference type="InterPro" id="IPR036380">
    <property type="entry name" value="Isochorismatase-like_sf"/>
</dbReference>
<feature type="domain" description="Amidase" evidence="3">
    <location>
        <begin position="313"/>
        <end position="729"/>
    </location>
</feature>
<sequence>MSSELLGVRTESFKIPAKPYNYVFPVGSTALLMIDMQRDFLLPYGFSDLRPETDLEAVQDIISNCERFLKSWRLLGLPVFHTREGHLPDLSDCPSSKLVRQAAADSDECSSVIGDCGVMGRFLVRGEHGHDLVDECSAKPWEVVIDKAGKGAFWNTTLHEQLLAWGITHLIIGGVTTECCVTTTVREANDRGFECCKLQTLVTSYGEYGGAGYNSAFKTSSLEMIHWSQGLFGFVASTLSFRIGVVGQPPFSHSPDPQTPPLRTKYWDGSLTLPSLRDSYTAGLSPVTVITGLYKRIHLHLSTTPSTFLHLVPQPLAVRAAEALVAQYTDLKSLPPLFGIPFSLKDSIDVAGICTTIACPSLTHIPSRSSAIYTTLTSLGAIFIGKTNLDQFATGLTGCRSPYGIPTSVCNPLYICGGSSSGAAVSVGAGLVSFAVGTDTAGSGRVPAGFNGVVGWKPTKGTVSLTGVAKACESLDSISFMATRAGGIADMRYVWKYVRGYDPEDVYSRPPHSFPLYHVNATGLAAKKFRFATPPQRALAVCSPVFRRLFYEAVVKLQEVGGEMVEVDWTLFEEAGELLYDGTLVNERLAAMPGNGREWFEHEKDELHEVIRDVFASVLARGSSAEDVFRDLRKMAVLTRKINETVFNPLRASSIDVLVVPTAPAHFTVKEVLQDPIGLNSVLGKFTHFGNVVDLCAVAVPANWYELDGVNMPFSVTFLGRGGSDGRVLGVAGMFERGVGIGAEGT</sequence>
<dbReference type="InterPro" id="IPR036928">
    <property type="entry name" value="AS_sf"/>
</dbReference>
<organism evidence="4 5">
    <name type="scientific">Discina gigas</name>
    <dbReference type="NCBI Taxonomy" id="1032678"/>
    <lineage>
        <taxon>Eukaryota</taxon>
        <taxon>Fungi</taxon>
        <taxon>Dikarya</taxon>
        <taxon>Ascomycota</taxon>
        <taxon>Pezizomycotina</taxon>
        <taxon>Pezizomycetes</taxon>
        <taxon>Pezizales</taxon>
        <taxon>Discinaceae</taxon>
        <taxon>Discina</taxon>
    </lineage>
</organism>
<accession>A0ABR3GKE3</accession>
<dbReference type="Gene3D" id="3.90.1300.10">
    <property type="entry name" value="Amidase signature (AS) domain"/>
    <property type="match status" value="1"/>
</dbReference>
<comment type="similarity">
    <text evidence="1">Belongs to the isochorismatase family.</text>
</comment>
<feature type="domain" description="Isochorismatase-like" evidence="2">
    <location>
        <begin position="29"/>
        <end position="199"/>
    </location>
</feature>
<dbReference type="InterPro" id="IPR023631">
    <property type="entry name" value="Amidase_dom"/>
</dbReference>
<dbReference type="InterPro" id="IPR000120">
    <property type="entry name" value="Amidase"/>
</dbReference>
<dbReference type="InterPro" id="IPR000868">
    <property type="entry name" value="Isochorismatase-like_dom"/>
</dbReference>
<dbReference type="SUPFAM" id="SSF52499">
    <property type="entry name" value="Isochorismatase-like hydrolases"/>
    <property type="match status" value="1"/>
</dbReference>
<evidence type="ECO:0000259" key="2">
    <source>
        <dbReference type="Pfam" id="PF00857"/>
    </source>
</evidence>
<dbReference type="Proteomes" id="UP001447188">
    <property type="component" value="Unassembled WGS sequence"/>
</dbReference>
<comment type="caution">
    <text evidence="4">The sequence shown here is derived from an EMBL/GenBank/DDBJ whole genome shotgun (WGS) entry which is preliminary data.</text>
</comment>
<dbReference type="Gene3D" id="3.40.50.850">
    <property type="entry name" value="Isochorismatase-like"/>
    <property type="match status" value="1"/>
</dbReference>
<dbReference type="Pfam" id="PF01425">
    <property type="entry name" value="Amidase"/>
    <property type="match status" value="1"/>
</dbReference>
<evidence type="ECO:0000313" key="4">
    <source>
        <dbReference type="EMBL" id="KAL0636338.1"/>
    </source>
</evidence>
<protein>
    <recommendedName>
        <fullName evidence="6">Amidase</fullName>
    </recommendedName>
</protein>
<proteinExistence type="inferred from homology"/>
<dbReference type="Gene3D" id="1.20.58.1700">
    <property type="match status" value="1"/>
</dbReference>
<evidence type="ECO:0000256" key="1">
    <source>
        <dbReference type="ARBA" id="ARBA00006336"/>
    </source>
</evidence>